<feature type="compositionally biased region" description="Basic and acidic residues" evidence="1">
    <location>
        <begin position="159"/>
        <end position="173"/>
    </location>
</feature>
<feature type="transmembrane region" description="Helical" evidence="2">
    <location>
        <begin position="47"/>
        <end position="72"/>
    </location>
</feature>
<keyword evidence="2" id="KW-1133">Transmembrane helix</keyword>
<dbReference type="AlphaFoldDB" id="A0A7R9M820"/>
<accession>A0A7R9M820</accession>
<dbReference type="Proteomes" id="UP000728032">
    <property type="component" value="Unassembled WGS sequence"/>
</dbReference>
<gene>
    <name evidence="5" type="ORF">ONB1V03_LOCUS10825</name>
</gene>
<evidence type="ECO:0000256" key="2">
    <source>
        <dbReference type="SAM" id="Phobius"/>
    </source>
</evidence>
<evidence type="ECO:0000313" key="5">
    <source>
        <dbReference type="EMBL" id="CAD7654175.1"/>
    </source>
</evidence>
<dbReference type="InterPro" id="IPR000742">
    <property type="entry name" value="EGF"/>
</dbReference>
<proteinExistence type="predicted"/>
<keyword evidence="6" id="KW-1185">Reference proteome</keyword>
<dbReference type="OrthoDB" id="21182at2759"/>
<feature type="region of interest" description="Disordered" evidence="1">
    <location>
        <begin position="150"/>
        <end position="173"/>
    </location>
</feature>
<dbReference type="PROSITE" id="PS01186">
    <property type="entry name" value="EGF_2"/>
    <property type="match status" value="1"/>
</dbReference>
<feature type="domain" description="EGF-like" evidence="3 4">
    <location>
        <begin position="12"/>
        <end position="23"/>
    </location>
</feature>
<evidence type="ECO:0000256" key="1">
    <source>
        <dbReference type="SAM" id="MobiDB-lite"/>
    </source>
</evidence>
<evidence type="ECO:0000259" key="4">
    <source>
        <dbReference type="PROSITE" id="PS01186"/>
    </source>
</evidence>
<keyword evidence="2" id="KW-0812">Transmembrane</keyword>
<evidence type="ECO:0000259" key="3">
    <source>
        <dbReference type="PROSITE" id="PS00022"/>
    </source>
</evidence>
<dbReference type="EMBL" id="CAJPVJ010007624">
    <property type="protein sequence ID" value="CAG2171362.1"/>
    <property type="molecule type" value="Genomic_DNA"/>
</dbReference>
<protein>
    <recommendedName>
        <fullName evidence="3 4">EGF-like domain-containing protein</fullName>
    </recommendedName>
</protein>
<dbReference type="PROSITE" id="PS00022">
    <property type="entry name" value="EGF_1"/>
    <property type="match status" value="1"/>
</dbReference>
<sequence>MPSDDSDRLPVCFCPLGFDGLRCENLVLKTPDFDSRESYSLDATTKWILIAVIPVAIVLILFLVVFIGVFTFRIRKSNRAFLHRRMQESGANVEISNPMFGGDDFDDDLSPSHALSRTFALEVNDKSTNFANPLYEFQQNTDEEKRNLLIADNEVNSNDESKDVYNDSEHPLA</sequence>
<reference evidence="5" key="1">
    <citation type="submission" date="2020-11" db="EMBL/GenBank/DDBJ databases">
        <authorList>
            <person name="Tran Van P."/>
        </authorList>
    </citation>
    <scope>NUCLEOTIDE SEQUENCE</scope>
</reference>
<keyword evidence="2" id="KW-0472">Membrane</keyword>
<organism evidence="5">
    <name type="scientific">Oppiella nova</name>
    <dbReference type="NCBI Taxonomy" id="334625"/>
    <lineage>
        <taxon>Eukaryota</taxon>
        <taxon>Metazoa</taxon>
        <taxon>Ecdysozoa</taxon>
        <taxon>Arthropoda</taxon>
        <taxon>Chelicerata</taxon>
        <taxon>Arachnida</taxon>
        <taxon>Acari</taxon>
        <taxon>Acariformes</taxon>
        <taxon>Sarcoptiformes</taxon>
        <taxon>Oribatida</taxon>
        <taxon>Brachypylina</taxon>
        <taxon>Oppioidea</taxon>
        <taxon>Oppiidae</taxon>
        <taxon>Oppiella</taxon>
    </lineage>
</organism>
<name>A0A7R9M820_9ACAR</name>
<evidence type="ECO:0000313" key="6">
    <source>
        <dbReference type="Proteomes" id="UP000728032"/>
    </source>
</evidence>
<dbReference type="EMBL" id="OC922449">
    <property type="protein sequence ID" value="CAD7654175.1"/>
    <property type="molecule type" value="Genomic_DNA"/>
</dbReference>